<keyword evidence="3" id="KW-1185">Reference proteome</keyword>
<dbReference type="PROSITE" id="PS51186">
    <property type="entry name" value="GNAT"/>
    <property type="match status" value="1"/>
</dbReference>
<dbReference type="EMBL" id="NFIE01000021">
    <property type="protein sequence ID" value="OUN86242.1"/>
    <property type="molecule type" value="Genomic_DNA"/>
</dbReference>
<accession>A0A1Y3XL47</accession>
<proteinExistence type="predicted"/>
<dbReference type="Pfam" id="PF13302">
    <property type="entry name" value="Acetyltransf_3"/>
    <property type="match status" value="1"/>
</dbReference>
<dbReference type="Gene3D" id="3.40.630.30">
    <property type="match status" value="1"/>
</dbReference>
<dbReference type="PANTHER" id="PTHR43415:SF3">
    <property type="entry name" value="GNAT-FAMILY ACETYLTRANSFERASE"/>
    <property type="match status" value="1"/>
</dbReference>
<keyword evidence="2" id="KW-0808">Transferase</keyword>
<dbReference type="InterPro" id="IPR016181">
    <property type="entry name" value="Acyl_CoA_acyltransferase"/>
</dbReference>
<dbReference type="RefSeq" id="WP_094335929.1">
    <property type="nucleotide sequence ID" value="NZ_NFIE01000021.1"/>
</dbReference>
<sequence>MFILRELERGDIPAINSWRRNRALIASLGAPFRYIGAEIDEAWFDSYLKSRGNTVRCAIVDGSLSEDPLIGLVTLAGIDWVSRRATLHIMIGSQSNQGRGAGTFAVQEMLRHAFDDLGLHRVELDVLEDNAAAIHVYEKVGFKREGTRREAAFKCGRWVDLIHMGILSADY</sequence>
<dbReference type="GO" id="GO:0016747">
    <property type="term" value="F:acyltransferase activity, transferring groups other than amino-acyl groups"/>
    <property type="evidence" value="ECO:0007669"/>
    <property type="project" value="InterPro"/>
</dbReference>
<evidence type="ECO:0000313" key="2">
    <source>
        <dbReference type="EMBL" id="OUN86242.1"/>
    </source>
</evidence>
<comment type="caution">
    <text evidence="2">The sequence shown here is derived from an EMBL/GenBank/DDBJ whole genome shotgun (WGS) entry which is preliminary data.</text>
</comment>
<dbReference type="SUPFAM" id="SSF55729">
    <property type="entry name" value="Acyl-CoA N-acyltransferases (Nat)"/>
    <property type="match status" value="1"/>
</dbReference>
<reference evidence="3" key="1">
    <citation type="submission" date="2017-04" db="EMBL/GenBank/DDBJ databases">
        <title>Function of individual gut microbiota members based on whole genome sequencing of pure cultures obtained from chicken caecum.</title>
        <authorList>
            <person name="Medvecky M."/>
            <person name="Cejkova D."/>
            <person name="Polansky O."/>
            <person name="Karasova D."/>
            <person name="Kubasova T."/>
            <person name="Cizek A."/>
            <person name="Rychlik I."/>
        </authorList>
    </citation>
    <scope>NUCLEOTIDE SEQUENCE [LARGE SCALE GENOMIC DNA]</scope>
    <source>
        <strain evidence="3">An5</strain>
    </source>
</reference>
<feature type="domain" description="N-acetyltransferase" evidence="1">
    <location>
        <begin position="2"/>
        <end position="166"/>
    </location>
</feature>
<evidence type="ECO:0000313" key="3">
    <source>
        <dbReference type="Proteomes" id="UP000195781"/>
    </source>
</evidence>
<name>A0A1Y3XL47_9ACTN</name>
<evidence type="ECO:0000259" key="1">
    <source>
        <dbReference type="PROSITE" id="PS51186"/>
    </source>
</evidence>
<dbReference type="Proteomes" id="UP000195781">
    <property type="component" value="Unassembled WGS sequence"/>
</dbReference>
<dbReference type="InterPro" id="IPR000182">
    <property type="entry name" value="GNAT_dom"/>
</dbReference>
<protein>
    <submittedName>
        <fullName evidence="2">UDP-4-amino-4, 6-dideoxy-N-acetyl-beta-L-altrosamine N-acetyltransferase</fullName>
    </submittedName>
</protein>
<organism evidence="2 3">
    <name type="scientific">[Collinsella] massiliensis</name>
    <dbReference type="NCBI Taxonomy" id="1232426"/>
    <lineage>
        <taxon>Bacteria</taxon>
        <taxon>Bacillati</taxon>
        <taxon>Actinomycetota</taxon>
        <taxon>Coriobacteriia</taxon>
        <taxon>Coriobacteriales</taxon>
        <taxon>Coriobacteriaceae</taxon>
        <taxon>Enorma</taxon>
    </lineage>
</organism>
<dbReference type="PANTHER" id="PTHR43415">
    <property type="entry name" value="SPERMIDINE N(1)-ACETYLTRANSFERASE"/>
    <property type="match status" value="1"/>
</dbReference>
<dbReference type="AlphaFoldDB" id="A0A1Y3XL47"/>
<gene>
    <name evidence="2" type="ORF">B5G02_08690</name>
</gene>
<dbReference type="OrthoDB" id="9814648at2"/>